<sequence>MQFNRRQVKQRASNILILVCGRAVPVRSSMMLTRISVGSLVKESFEGIKAPSGVSFARFPFGGCSALEDARRVVMATQSFRREEIMA</sequence>
<comment type="caution">
    <text evidence="1">The sequence shown here is derived from an EMBL/GenBank/DDBJ whole genome shotgun (WGS) entry which is preliminary data.</text>
</comment>
<protein>
    <submittedName>
        <fullName evidence="1">Uncharacterized protein</fullName>
    </submittedName>
</protein>
<evidence type="ECO:0000313" key="2">
    <source>
        <dbReference type="Proteomes" id="UP000481861"/>
    </source>
</evidence>
<dbReference type="AlphaFoldDB" id="A0A7C8M4V7"/>
<evidence type="ECO:0000313" key="1">
    <source>
        <dbReference type="EMBL" id="KAF2867881.1"/>
    </source>
</evidence>
<reference evidence="1 2" key="1">
    <citation type="submission" date="2020-01" db="EMBL/GenBank/DDBJ databases">
        <authorList>
            <consortium name="DOE Joint Genome Institute"/>
            <person name="Haridas S."/>
            <person name="Albert R."/>
            <person name="Binder M."/>
            <person name="Bloem J."/>
            <person name="Labutti K."/>
            <person name="Salamov A."/>
            <person name="Andreopoulos B."/>
            <person name="Baker S.E."/>
            <person name="Barry K."/>
            <person name="Bills G."/>
            <person name="Bluhm B.H."/>
            <person name="Cannon C."/>
            <person name="Castanera R."/>
            <person name="Culley D.E."/>
            <person name="Daum C."/>
            <person name="Ezra D."/>
            <person name="Gonzalez J.B."/>
            <person name="Henrissat B."/>
            <person name="Kuo A."/>
            <person name="Liang C."/>
            <person name="Lipzen A."/>
            <person name="Lutzoni F."/>
            <person name="Magnuson J."/>
            <person name="Mondo S."/>
            <person name="Nolan M."/>
            <person name="Ohm R."/>
            <person name="Pangilinan J."/>
            <person name="Park H.-J.H."/>
            <person name="Ramirez L."/>
            <person name="Alfaro M."/>
            <person name="Sun H."/>
            <person name="Tritt A."/>
            <person name="Yoshinaga Y."/>
            <person name="Zwiers L.-H.L."/>
            <person name="Turgeon B.G."/>
            <person name="Goodwin S.B."/>
            <person name="Spatafora J.W."/>
            <person name="Crous P.W."/>
            <person name="Grigoriev I.V."/>
        </authorList>
    </citation>
    <scope>NUCLEOTIDE SEQUENCE [LARGE SCALE GENOMIC DNA]</scope>
    <source>
        <strain evidence="1 2">CBS 611.86</strain>
    </source>
</reference>
<gene>
    <name evidence="1" type="ORF">BDV95DRAFT_580820</name>
</gene>
<proteinExistence type="predicted"/>
<accession>A0A7C8M4V7</accession>
<keyword evidence="2" id="KW-1185">Reference proteome</keyword>
<dbReference type="Proteomes" id="UP000481861">
    <property type="component" value="Unassembled WGS sequence"/>
</dbReference>
<dbReference type="EMBL" id="JAADJZ010000021">
    <property type="protein sequence ID" value="KAF2867881.1"/>
    <property type="molecule type" value="Genomic_DNA"/>
</dbReference>
<organism evidence="1 2">
    <name type="scientific">Massariosphaeria phaeospora</name>
    <dbReference type="NCBI Taxonomy" id="100035"/>
    <lineage>
        <taxon>Eukaryota</taxon>
        <taxon>Fungi</taxon>
        <taxon>Dikarya</taxon>
        <taxon>Ascomycota</taxon>
        <taxon>Pezizomycotina</taxon>
        <taxon>Dothideomycetes</taxon>
        <taxon>Pleosporomycetidae</taxon>
        <taxon>Pleosporales</taxon>
        <taxon>Pleosporales incertae sedis</taxon>
        <taxon>Massariosphaeria</taxon>
    </lineage>
</organism>
<name>A0A7C8M4V7_9PLEO</name>